<feature type="region of interest" description="Disordered" evidence="1">
    <location>
        <begin position="15"/>
        <end position="139"/>
    </location>
</feature>
<feature type="compositionally biased region" description="Basic and acidic residues" evidence="1">
    <location>
        <begin position="117"/>
        <end position="139"/>
    </location>
</feature>
<gene>
    <name evidence="2" type="ORF">BO94DRAFT_534797</name>
</gene>
<comment type="caution">
    <text evidence="2">The sequence shown here is derived from an EMBL/GenBank/DDBJ whole genome shotgun (WGS) entry which is preliminary data.</text>
</comment>
<dbReference type="Proteomes" id="UP000246702">
    <property type="component" value="Unassembled WGS sequence"/>
</dbReference>
<sequence>MSMFLRSRLAVRAMPSVRPLAYAPGRGRFYAHSSYGGEGETQAEQPNNQRNTPTRDIEHPGPPPPDTSSASTSKSSSSTPRSNNESQQVPSNKAHATLADGGDSPYVDGDGNITADAPRDVKQHNEDLAKRYDHPKEHA</sequence>
<feature type="compositionally biased region" description="Polar residues" evidence="1">
    <location>
        <begin position="42"/>
        <end position="52"/>
    </location>
</feature>
<evidence type="ECO:0000256" key="1">
    <source>
        <dbReference type="SAM" id="MobiDB-lite"/>
    </source>
</evidence>
<accession>A0A317WRP8</accession>
<dbReference type="GeneID" id="37113769"/>
<dbReference type="OrthoDB" id="5334244at2759"/>
<feature type="compositionally biased region" description="Low complexity" evidence="1">
    <location>
        <begin position="67"/>
        <end position="82"/>
    </location>
</feature>
<dbReference type="RefSeq" id="XP_025467590.1">
    <property type="nucleotide sequence ID" value="XM_025611626.1"/>
</dbReference>
<organism evidence="2 3">
    <name type="scientific">Aspergillus sclerotioniger CBS 115572</name>
    <dbReference type="NCBI Taxonomy" id="1450535"/>
    <lineage>
        <taxon>Eukaryota</taxon>
        <taxon>Fungi</taxon>
        <taxon>Dikarya</taxon>
        <taxon>Ascomycota</taxon>
        <taxon>Pezizomycotina</taxon>
        <taxon>Eurotiomycetes</taxon>
        <taxon>Eurotiomycetidae</taxon>
        <taxon>Eurotiales</taxon>
        <taxon>Aspergillaceae</taxon>
        <taxon>Aspergillus</taxon>
        <taxon>Aspergillus subgen. Circumdati</taxon>
    </lineage>
</organism>
<protein>
    <submittedName>
        <fullName evidence="2">Uncharacterized protein</fullName>
    </submittedName>
</protein>
<evidence type="ECO:0000313" key="3">
    <source>
        <dbReference type="Proteomes" id="UP000246702"/>
    </source>
</evidence>
<evidence type="ECO:0000313" key="2">
    <source>
        <dbReference type="EMBL" id="PWY87807.1"/>
    </source>
</evidence>
<name>A0A317WRP8_9EURO</name>
<dbReference type="AlphaFoldDB" id="A0A317WRP8"/>
<dbReference type="EMBL" id="MSFK01000013">
    <property type="protein sequence ID" value="PWY87807.1"/>
    <property type="molecule type" value="Genomic_DNA"/>
</dbReference>
<keyword evidence="3" id="KW-1185">Reference proteome</keyword>
<proteinExistence type="predicted"/>
<reference evidence="2 3" key="1">
    <citation type="submission" date="2016-12" db="EMBL/GenBank/DDBJ databases">
        <title>The genomes of Aspergillus section Nigri reveals drivers in fungal speciation.</title>
        <authorList>
            <consortium name="DOE Joint Genome Institute"/>
            <person name="Vesth T.C."/>
            <person name="Nybo J."/>
            <person name="Theobald S."/>
            <person name="Brandl J."/>
            <person name="Frisvad J.C."/>
            <person name="Nielsen K.F."/>
            <person name="Lyhne E.K."/>
            <person name="Kogle M.E."/>
            <person name="Kuo A."/>
            <person name="Riley R."/>
            <person name="Clum A."/>
            <person name="Nolan M."/>
            <person name="Lipzen A."/>
            <person name="Salamov A."/>
            <person name="Henrissat B."/>
            <person name="Wiebenga A."/>
            <person name="De Vries R.P."/>
            <person name="Grigoriev I.V."/>
            <person name="Mortensen U.H."/>
            <person name="Andersen M.R."/>
            <person name="Baker S.E."/>
        </authorList>
    </citation>
    <scope>NUCLEOTIDE SEQUENCE [LARGE SCALE GENOMIC DNA]</scope>
    <source>
        <strain evidence="2 3">CBS 115572</strain>
    </source>
</reference>